<protein>
    <submittedName>
        <fullName evidence="1">Uncharacterized protein</fullName>
    </submittedName>
</protein>
<proteinExistence type="predicted"/>
<reference evidence="1 2" key="2">
    <citation type="journal article" date="2022" name="Mol. Ecol. Resour.">
        <title>The genomes of chicory, endive, great burdock and yacon provide insights into Asteraceae paleo-polyploidization history and plant inulin production.</title>
        <authorList>
            <person name="Fan W."/>
            <person name="Wang S."/>
            <person name="Wang H."/>
            <person name="Wang A."/>
            <person name="Jiang F."/>
            <person name="Liu H."/>
            <person name="Zhao H."/>
            <person name="Xu D."/>
            <person name="Zhang Y."/>
        </authorList>
    </citation>
    <scope>NUCLEOTIDE SEQUENCE [LARGE SCALE GENOMIC DNA]</scope>
    <source>
        <strain evidence="2">cv. Yunnan</strain>
        <tissue evidence="1">Leaves</tissue>
    </source>
</reference>
<evidence type="ECO:0000313" key="2">
    <source>
        <dbReference type="Proteomes" id="UP001056120"/>
    </source>
</evidence>
<evidence type="ECO:0000313" key="1">
    <source>
        <dbReference type="EMBL" id="KAI3827518.1"/>
    </source>
</evidence>
<reference evidence="2" key="1">
    <citation type="journal article" date="2022" name="Mol. Ecol. Resour.">
        <title>The genomes of chicory, endive, great burdock and yacon provide insights into Asteraceae palaeo-polyploidization history and plant inulin production.</title>
        <authorList>
            <person name="Fan W."/>
            <person name="Wang S."/>
            <person name="Wang H."/>
            <person name="Wang A."/>
            <person name="Jiang F."/>
            <person name="Liu H."/>
            <person name="Zhao H."/>
            <person name="Xu D."/>
            <person name="Zhang Y."/>
        </authorList>
    </citation>
    <scope>NUCLEOTIDE SEQUENCE [LARGE SCALE GENOMIC DNA]</scope>
    <source>
        <strain evidence="2">cv. Yunnan</strain>
    </source>
</reference>
<accession>A0ACB9K5L2</accession>
<comment type="caution">
    <text evidence="1">The sequence shown here is derived from an EMBL/GenBank/DDBJ whole genome shotgun (WGS) entry which is preliminary data.</text>
</comment>
<organism evidence="1 2">
    <name type="scientific">Smallanthus sonchifolius</name>
    <dbReference type="NCBI Taxonomy" id="185202"/>
    <lineage>
        <taxon>Eukaryota</taxon>
        <taxon>Viridiplantae</taxon>
        <taxon>Streptophyta</taxon>
        <taxon>Embryophyta</taxon>
        <taxon>Tracheophyta</taxon>
        <taxon>Spermatophyta</taxon>
        <taxon>Magnoliopsida</taxon>
        <taxon>eudicotyledons</taxon>
        <taxon>Gunneridae</taxon>
        <taxon>Pentapetalae</taxon>
        <taxon>asterids</taxon>
        <taxon>campanulids</taxon>
        <taxon>Asterales</taxon>
        <taxon>Asteraceae</taxon>
        <taxon>Asteroideae</taxon>
        <taxon>Heliantheae alliance</taxon>
        <taxon>Millerieae</taxon>
        <taxon>Smallanthus</taxon>
    </lineage>
</organism>
<name>A0ACB9K5L2_9ASTR</name>
<dbReference type="Proteomes" id="UP001056120">
    <property type="component" value="Linkage Group LG01"/>
</dbReference>
<sequence length="143" mass="16269">MANDATICQWLPSPHVVDHSWDIPEVERHHVYLGFGVVPYRIGMEPNERLALHGLEKGGLRFDGVDFTLLKSLGCWKKDRLSSFRNSPNPHYAMIGDLGSCRTRNLGLSTVECFLYKVAERKHVADLQAQHAKFAVKMDDHVR</sequence>
<keyword evidence="2" id="KW-1185">Reference proteome</keyword>
<dbReference type="EMBL" id="CM042018">
    <property type="protein sequence ID" value="KAI3827518.1"/>
    <property type="molecule type" value="Genomic_DNA"/>
</dbReference>
<gene>
    <name evidence="1" type="ORF">L1987_01595</name>
</gene>